<sequence length="51" mass="6047">MLFDIQHVLEDKSRDRNNLFNAANVCIVSCRLHYVHWSIDWKVCASLLRIC</sequence>
<protein>
    <submittedName>
        <fullName evidence="1">Uncharacterized protein</fullName>
    </submittedName>
</protein>
<name>A0A199UA50_MANES</name>
<organism evidence="1">
    <name type="scientific">Manihot esculenta</name>
    <name type="common">Cassava</name>
    <name type="synonym">Jatropha manihot</name>
    <dbReference type="NCBI Taxonomy" id="3983"/>
    <lineage>
        <taxon>Eukaryota</taxon>
        <taxon>Viridiplantae</taxon>
        <taxon>Streptophyta</taxon>
        <taxon>Embryophyta</taxon>
        <taxon>Tracheophyta</taxon>
        <taxon>Spermatophyta</taxon>
        <taxon>Magnoliopsida</taxon>
        <taxon>eudicotyledons</taxon>
        <taxon>Gunneridae</taxon>
        <taxon>Pentapetalae</taxon>
        <taxon>rosids</taxon>
        <taxon>fabids</taxon>
        <taxon>Malpighiales</taxon>
        <taxon>Euphorbiaceae</taxon>
        <taxon>Crotonoideae</taxon>
        <taxon>Manihoteae</taxon>
        <taxon>Manihot</taxon>
    </lineage>
</organism>
<dbReference type="AlphaFoldDB" id="A0A199UA50"/>
<reference evidence="1" key="1">
    <citation type="submission" date="2016-02" db="EMBL/GenBank/DDBJ databases">
        <title>WGS assembly of Manihot esculenta.</title>
        <authorList>
            <person name="Bredeson J.V."/>
            <person name="Prochnik S.E."/>
            <person name="Lyons J.B."/>
            <person name="Schmutz J."/>
            <person name="Grimwood J."/>
            <person name="Vrebalov J."/>
            <person name="Bart R.S."/>
            <person name="Amuge T."/>
            <person name="Ferguson M.E."/>
            <person name="Green R."/>
            <person name="Putnam N."/>
            <person name="Stites J."/>
            <person name="Rounsley S."/>
            <person name="Rokhsar D.S."/>
        </authorList>
    </citation>
    <scope>NUCLEOTIDE SEQUENCE [LARGE SCALE GENOMIC DNA]</scope>
    <source>
        <tissue evidence="1">Leaf</tissue>
    </source>
</reference>
<proteinExistence type="predicted"/>
<dbReference type="EMBL" id="KV450790">
    <property type="protein sequence ID" value="OAY21554.1"/>
    <property type="molecule type" value="Genomic_DNA"/>
</dbReference>
<accession>A0A199UA50</accession>
<gene>
    <name evidence="1" type="ORF">MANES_S077800</name>
</gene>
<evidence type="ECO:0000313" key="1">
    <source>
        <dbReference type="EMBL" id="OAY21554.1"/>
    </source>
</evidence>